<protein>
    <submittedName>
        <fullName evidence="1">SRPBCC family protein</fullName>
    </submittedName>
</protein>
<accession>A0ABW6RR68</accession>
<name>A0ABW6RR68_9NOCA</name>
<evidence type="ECO:0000313" key="2">
    <source>
        <dbReference type="Proteomes" id="UP001601992"/>
    </source>
</evidence>
<dbReference type="SUPFAM" id="SSF55961">
    <property type="entry name" value="Bet v1-like"/>
    <property type="match status" value="1"/>
</dbReference>
<dbReference type="EMBL" id="JBIAQY010000001">
    <property type="protein sequence ID" value="MFF3566484.1"/>
    <property type="molecule type" value="Genomic_DNA"/>
</dbReference>
<dbReference type="CDD" id="cd07823">
    <property type="entry name" value="SRPBCC_5"/>
    <property type="match status" value="1"/>
</dbReference>
<dbReference type="PANTHER" id="PTHR38588:SF1">
    <property type="entry name" value="BLL0334 PROTEIN"/>
    <property type="match status" value="1"/>
</dbReference>
<dbReference type="RefSeq" id="WP_040827927.1">
    <property type="nucleotide sequence ID" value="NZ_JBIAQY010000001.1"/>
</dbReference>
<dbReference type="InterPro" id="IPR010419">
    <property type="entry name" value="CO_DH_gsu"/>
</dbReference>
<dbReference type="Pfam" id="PF06240">
    <property type="entry name" value="COXG"/>
    <property type="match status" value="1"/>
</dbReference>
<dbReference type="Gene3D" id="3.30.530.20">
    <property type="match status" value="1"/>
</dbReference>
<sequence length="187" mass="20278">MITITEDIDVPVPTDRVWEVISDPPQVVGCIRGAELGESHEDGSFDGAMVVKFGAVRVKFGARITLDLDAETREGHLTARGNDGQGATRYKANATFGVSEGPTAGTSRVSVRGEITLTGKLVPLIEAGAGAVISRMTKDFADQLVRRCAGDEVVAAAAPVRRSFWARLGDWWRRITQKQRTRQEVAR</sequence>
<keyword evidence="2" id="KW-1185">Reference proteome</keyword>
<dbReference type="PANTHER" id="PTHR38588">
    <property type="entry name" value="BLL0334 PROTEIN"/>
    <property type="match status" value="1"/>
</dbReference>
<organism evidence="1 2">
    <name type="scientific">Nocardia jiangxiensis</name>
    <dbReference type="NCBI Taxonomy" id="282685"/>
    <lineage>
        <taxon>Bacteria</taxon>
        <taxon>Bacillati</taxon>
        <taxon>Actinomycetota</taxon>
        <taxon>Actinomycetes</taxon>
        <taxon>Mycobacteriales</taxon>
        <taxon>Nocardiaceae</taxon>
        <taxon>Nocardia</taxon>
    </lineage>
</organism>
<dbReference type="Proteomes" id="UP001601992">
    <property type="component" value="Unassembled WGS sequence"/>
</dbReference>
<evidence type="ECO:0000313" key="1">
    <source>
        <dbReference type="EMBL" id="MFF3566484.1"/>
    </source>
</evidence>
<proteinExistence type="predicted"/>
<reference evidence="1 2" key="1">
    <citation type="submission" date="2024-10" db="EMBL/GenBank/DDBJ databases">
        <title>The Natural Products Discovery Center: Release of the First 8490 Sequenced Strains for Exploring Actinobacteria Biosynthetic Diversity.</title>
        <authorList>
            <person name="Kalkreuter E."/>
            <person name="Kautsar S.A."/>
            <person name="Yang D."/>
            <person name="Bader C.D."/>
            <person name="Teijaro C.N."/>
            <person name="Fluegel L."/>
            <person name="Davis C.M."/>
            <person name="Simpson J.R."/>
            <person name="Lauterbach L."/>
            <person name="Steele A.D."/>
            <person name="Gui C."/>
            <person name="Meng S."/>
            <person name="Li G."/>
            <person name="Viehrig K."/>
            <person name="Ye F."/>
            <person name="Su P."/>
            <person name="Kiefer A.F."/>
            <person name="Nichols A."/>
            <person name="Cepeda A.J."/>
            <person name="Yan W."/>
            <person name="Fan B."/>
            <person name="Jiang Y."/>
            <person name="Adhikari A."/>
            <person name="Zheng C.-J."/>
            <person name="Schuster L."/>
            <person name="Cowan T.M."/>
            <person name="Smanski M.J."/>
            <person name="Chevrette M.G."/>
            <person name="De Carvalho L.P.S."/>
            <person name="Shen B."/>
        </authorList>
    </citation>
    <scope>NUCLEOTIDE SEQUENCE [LARGE SCALE GENOMIC DNA]</scope>
    <source>
        <strain evidence="1 2">NPDC002593</strain>
    </source>
</reference>
<dbReference type="InterPro" id="IPR023393">
    <property type="entry name" value="START-like_dom_sf"/>
</dbReference>
<gene>
    <name evidence="1" type="ORF">ACFYXQ_01735</name>
</gene>
<comment type="caution">
    <text evidence="1">The sequence shown here is derived from an EMBL/GenBank/DDBJ whole genome shotgun (WGS) entry which is preliminary data.</text>
</comment>